<keyword evidence="5" id="KW-1185">Reference proteome</keyword>
<proteinExistence type="predicted"/>
<gene>
    <name evidence="4" type="ORF">SAMN05421853_11124</name>
</gene>
<dbReference type="InterPro" id="IPR034984">
    <property type="entry name" value="Imelysin-like_IPPA"/>
</dbReference>
<dbReference type="Proteomes" id="UP000243106">
    <property type="component" value="Unassembled WGS sequence"/>
</dbReference>
<dbReference type="InterPro" id="IPR038352">
    <property type="entry name" value="Imelysin_sf"/>
</dbReference>
<evidence type="ECO:0000259" key="3">
    <source>
        <dbReference type="Pfam" id="PF09375"/>
    </source>
</evidence>
<protein>
    <submittedName>
        <fullName evidence="4">Predicted lipoprotein</fullName>
    </submittedName>
</protein>
<organism evidence="4 5">
    <name type="scientific">Roseivivax halotolerans</name>
    <dbReference type="NCBI Taxonomy" id="93684"/>
    <lineage>
        <taxon>Bacteria</taxon>
        <taxon>Pseudomonadati</taxon>
        <taxon>Pseudomonadota</taxon>
        <taxon>Alphaproteobacteria</taxon>
        <taxon>Rhodobacterales</taxon>
        <taxon>Roseobacteraceae</taxon>
        <taxon>Roseivivax</taxon>
    </lineage>
</organism>
<dbReference type="CDD" id="cd14659">
    <property type="entry name" value="Imelysin-like_IPPA"/>
    <property type="match status" value="1"/>
</dbReference>
<sequence>MRLLTLTLCLVPTLGVAQSRFTPEEARILQKGLTVTAEEFILPAYRAQEEAAARLTSALGAYCGGDGALDEVRDGYADLFLAWQRAGLVKLGPVTEAEGPMRVQLWPDPKGFSRRAVLAARNDEDPAMLEEGALEGRSIALVNLTALEDLVQSDLTPGSYYCDLARAIADYQDDLAQGFVDEWTPGAPFRDAFDSASDGNDTYGSVDDLIREFLSGLVVSTDRIRKNKIARGLGAEPGETYPERTEAVAIGLGLESIRASFSGLADLYEVPGGFFQMTPEAGGLMDHYMHGQTARSVAETLQGETRSLVEIAEADGEMAATLRRYGELLVFQEAYLKAGLAESLGLTAGFSAADGD</sequence>
<evidence type="ECO:0000256" key="2">
    <source>
        <dbReference type="ARBA" id="ARBA00022729"/>
    </source>
</evidence>
<dbReference type="EMBL" id="FOXV01000011">
    <property type="protein sequence ID" value="SFQ57906.1"/>
    <property type="molecule type" value="Genomic_DNA"/>
</dbReference>
<keyword evidence="4" id="KW-0449">Lipoprotein</keyword>
<dbReference type="InterPro" id="IPR018976">
    <property type="entry name" value="Imelysin-like"/>
</dbReference>
<keyword evidence="2" id="KW-0732">Signal</keyword>
<dbReference type="Gene3D" id="1.20.1420.20">
    <property type="entry name" value="M75 peptidase, HXXE motif"/>
    <property type="match status" value="1"/>
</dbReference>
<dbReference type="Pfam" id="PF09375">
    <property type="entry name" value="Peptidase_M75"/>
    <property type="match status" value="1"/>
</dbReference>
<dbReference type="AlphaFoldDB" id="A0A1I5ZN38"/>
<reference evidence="5" key="1">
    <citation type="submission" date="2016-10" db="EMBL/GenBank/DDBJ databases">
        <authorList>
            <person name="Varghese N."/>
            <person name="Submissions S."/>
        </authorList>
    </citation>
    <scope>NUCLEOTIDE SEQUENCE [LARGE SCALE GENOMIC DNA]</scope>
    <source>
        <strain evidence="5">JCM 10271</strain>
    </source>
</reference>
<accession>A0A1I5ZN38</accession>
<dbReference type="RefSeq" id="WP_093013780.1">
    <property type="nucleotide sequence ID" value="NZ_FOXV01000011.1"/>
</dbReference>
<dbReference type="STRING" id="93684.SAMN05421853_11124"/>
<feature type="domain" description="Imelysin-like" evidence="3">
    <location>
        <begin position="41"/>
        <end position="292"/>
    </location>
</feature>
<dbReference type="GO" id="GO:0030313">
    <property type="term" value="C:cell envelope"/>
    <property type="evidence" value="ECO:0007669"/>
    <property type="project" value="UniProtKB-SubCell"/>
</dbReference>
<name>A0A1I5ZN38_9RHOB</name>
<comment type="subcellular location">
    <subcellularLocation>
        <location evidence="1">Cell envelope</location>
    </subcellularLocation>
</comment>
<evidence type="ECO:0000313" key="5">
    <source>
        <dbReference type="Proteomes" id="UP000243106"/>
    </source>
</evidence>
<evidence type="ECO:0000256" key="1">
    <source>
        <dbReference type="ARBA" id="ARBA00004196"/>
    </source>
</evidence>
<evidence type="ECO:0000313" key="4">
    <source>
        <dbReference type="EMBL" id="SFQ57906.1"/>
    </source>
</evidence>